<evidence type="ECO:0000256" key="6">
    <source>
        <dbReference type="ARBA" id="ARBA00022989"/>
    </source>
</evidence>
<dbReference type="GO" id="GO:0006506">
    <property type="term" value="P:GPI anchor biosynthetic process"/>
    <property type="evidence" value="ECO:0007669"/>
    <property type="project" value="UniProtKB-UniPathway"/>
</dbReference>
<feature type="transmembrane region" description="Helical" evidence="8">
    <location>
        <begin position="200"/>
        <end position="219"/>
    </location>
</feature>
<proteinExistence type="inferred from homology"/>
<evidence type="ECO:0000256" key="3">
    <source>
        <dbReference type="ARBA" id="ARBA00008321"/>
    </source>
</evidence>
<keyword evidence="4" id="KW-0337">GPI-anchor biosynthesis</keyword>
<evidence type="ECO:0000256" key="8">
    <source>
        <dbReference type="SAM" id="Phobius"/>
    </source>
</evidence>
<feature type="chain" id="PRO_5031337810" evidence="9">
    <location>
        <begin position="28"/>
        <end position="284"/>
    </location>
</feature>
<gene>
    <name evidence="10" type="ORF">PCOL08062_LOCUS6240</name>
</gene>
<dbReference type="AlphaFoldDB" id="A0A7R9TMC5"/>
<reference evidence="10" key="1">
    <citation type="submission" date="2021-01" db="EMBL/GenBank/DDBJ databases">
        <authorList>
            <person name="Corre E."/>
            <person name="Pelletier E."/>
            <person name="Niang G."/>
            <person name="Scheremetjew M."/>
            <person name="Finn R."/>
            <person name="Kale V."/>
            <person name="Holt S."/>
            <person name="Cochrane G."/>
            <person name="Meng A."/>
            <person name="Brown T."/>
            <person name="Cohen L."/>
        </authorList>
    </citation>
    <scope>NUCLEOTIDE SEQUENCE</scope>
    <source>
        <strain evidence="10">CCMP1413</strain>
    </source>
</reference>
<feature type="transmembrane region" description="Helical" evidence="8">
    <location>
        <begin position="61"/>
        <end position="82"/>
    </location>
</feature>
<feature type="transmembrane region" description="Helical" evidence="8">
    <location>
        <begin position="171"/>
        <end position="188"/>
    </location>
</feature>
<name>A0A7R9TMC5_9VIRI</name>
<sequence length="284" mass="28796">MAGGPGADARALHAALGALLALTAVGAACPRERKQVPMTSTALHGTGGTLPRSLAPLATGLYAGGLAGAVFVIAPALSTLAASISDDTLLVCAGALLLLHVALDDYGAYAVGTHGVGGSGEHASSPKERARMLARAQRSHPDPVQRSASASAGTAAALLLASRLDPRGSRVGSFLMLALAAVLLAPRARRKLRLRGERTHFAASYASAAATAVALWRAVSPWAAALHVAVVLAIGVACPLLLVTLHPHKRTISGPWDEARPAAPPEALRAKGCTLMPVDPSTMD</sequence>
<evidence type="ECO:0000256" key="4">
    <source>
        <dbReference type="ARBA" id="ARBA00022502"/>
    </source>
</evidence>
<dbReference type="PANTHER" id="PTHR12982">
    <property type="entry name" value="PHOSPHATIDYLINOSITOL GLYCAN, CLASS C"/>
    <property type="match status" value="1"/>
</dbReference>
<dbReference type="InterPro" id="IPR009450">
    <property type="entry name" value="Plno_GlcNAc_GPI2"/>
</dbReference>
<keyword evidence="9" id="KW-0732">Signal</keyword>
<evidence type="ECO:0000256" key="9">
    <source>
        <dbReference type="SAM" id="SignalP"/>
    </source>
</evidence>
<evidence type="ECO:0000256" key="2">
    <source>
        <dbReference type="ARBA" id="ARBA00004687"/>
    </source>
</evidence>
<comment type="similarity">
    <text evidence="3">Belongs to the PIGC family.</text>
</comment>
<evidence type="ECO:0000256" key="7">
    <source>
        <dbReference type="ARBA" id="ARBA00023136"/>
    </source>
</evidence>
<organism evidence="10">
    <name type="scientific">Prasinoderma coloniale</name>
    <dbReference type="NCBI Taxonomy" id="156133"/>
    <lineage>
        <taxon>Eukaryota</taxon>
        <taxon>Viridiplantae</taxon>
        <taxon>Prasinodermophyta</taxon>
        <taxon>Prasinodermophyceae</taxon>
        <taxon>Prasinodermales</taxon>
        <taxon>Prasinodermaceae</taxon>
        <taxon>Prasinoderma</taxon>
    </lineage>
</organism>
<evidence type="ECO:0000256" key="1">
    <source>
        <dbReference type="ARBA" id="ARBA00004141"/>
    </source>
</evidence>
<keyword evidence="6 8" id="KW-1133">Transmembrane helix</keyword>
<keyword evidence="7 8" id="KW-0472">Membrane</keyword>
<dbReference type="UniPathway" id="UPA00196"/>
<feature type="signal peptide" evidence="9">
    <location>
        <begin position="1"/>
        <end position="27"/>
    </location>
</feature>
<dbReference type="GO" id="GO:0000506">
    <property type="term" value="C:glycosylphosphatidylinositol-N-acetylglucosaminyltransferase (GPI-GnT) complex"/>
    <property type="evidence" value="ECO:0007669"/>
    <property type="project" value="TreeGrafter"/>
</dbReference>
<protein>
    <submittedName>
        <fullName evidence="10">Uncharacterized protein</fullName>
    </submittedName>
</protein>
<comment type="pathway">
    <text evidence="2">Glycolipid biosynthesis; glycosylphosphatidylinositol-anchor biosynthesis.</text>
</comment>
<dbReference type="Pfam" id="PF06432">
    <property type="entry name" value="GPI2"/>
    <property type="match status" value="1"/>
</dbReference>
<feature type="transmembrane region" description="Helical" evidence="8">
    <location>
        <begin position="225"/>
        <end position="245"/>
    </location>
</feature>
<evidence type="ECO:0000256" key="5">
    <source>
        <dbReference type="ARBA" id="ARBA00022692"/>
    </source>
</evidence>
<comment type="subcellular location">
    <subcellularLocation>
        <location evidence="1">Membrane</location>
        <topology evidence="1">Multi-pass membrane protein</topology>
    </subcellularLocation>
</comment>
<evidence type="ECO:0000313" key="10">
    <source>
        <dbReference type="EMBL" id="CAD8239644.1"/>
    </source>
</evidence>
<keyword evidence="5 8" id="KW-0812">Transmembrane</keyword>
<accession>A0A7R9TMC5</accession>
<dbReference type="PANTHER" id="PTHR12982:SF0">
    <property type="entry name" value="PHOSPHATIDYLINOSITOL N-ACETYLGLUCOSAMINYLTRANSFERASE SUBUNIT C"/>
    <property type="match status" value="1"/>
</dbReference>
<dbReference type="EMBL" id="HBDZ01008168">
    <property type="protein sequence ID" value="CAD8239644.1"/>
    <property type="molecule type" value="Transcribed_RNA"/>
</dbReference>